<dbReference type="AlphaFoldDB" id="K6V0X3"/>
<gene>
    <name evidence="1" type="ORF">PCYB_007280</name>
</gene>
<dbReference type="RefSeq" id="XP_004228197.1">
    <property type="nucleotide sequence ID" value="XM_004228149.1"/>
</dbReference>
<organism evidence="1 2">
    <name type="scientific">Plasmodium cynomolgi (strain B)</name>
    <dbReference type="NCBI Taxonomy" id="1120755"/>
    <lineage>
        <taxon>Eukaryota</taxon>
        <taxon>Sar</taxon>
        <taxon>Alveolata</taxon>
        <taxon>Apicomplexa</taxon>
        <taxon>Aconoidasida</taxon>
        <taxon>Haemosporida</taxon>
        <taxon>Plasmodiidae</taxon>
        <taxon>Plasmodium</taxon>
        <taxon>Plasmodium (Plasmodium)</taxon>
    </lineage>
</organism>
<dbReference type="GeneID" id="14696521"/>
<dbReference type="OrthoDB" id="388881at2759"/>
<dbReference type="Proteomes" id="UP000006319">
    <property type="component" value="Unassembled WGS sequence"/>
</dbReference>
<sequence length="197" mass="22844">MWMYFEINKKSIPNHITKEIFNNLTLTIKDKFSKTPCPYFNFNEKHHEPTKLMKLRIFNYNVDTFQYMLKDVINSDNCSLIRYINKCIEVYRDMNSKYCTGSDGTTEENQNSCDIIRKFDNLYSSYIYNKGGIFQNFPSLSSNTPTKVISGCRSEEIESYPDSQSQINQSDRSIIQSVPPALGVMAGIPPFLALIYK</sequence>
<reference evidence="1 2" key="1">
    <citation type="journal article" date="2012" name="Nat. Genet.">
        <title>Plasmodium cynomolgi genome sequences provide insight into Plasmodium vivax and the monkey malaria clade.</title>
        <authorList>
            <person name="Tachibana S."/>
            <person name="Sullivan S.A."/>
            <person name="Kawai S."/>
            <person name="Nakamura S."/>
            <person name="Kim H.R."/>
            <person name="Goto N."/>
            <person name="Arisue N."/>
            <person name="Palacpac N.M.Q."/>
            <person name="Honma H."/>
            <person name="Yagi M."/>
            <person name="Tougan T."/>
            <person name="Katakai Y."/>
            <person name="Kaneko O."/>
            <person name="Mita T."/>
            <person name="Kita K."/>
            <person name="Yasutomi Y."/>
            <person name="Sutton P.L."/>
            <person name="Shakhbatyan R."/>
            <person name="Horii T."/>
            <person name="Yasunaga T."/>
            <person name="Barnwell J.W."/>
            <person name="Escalante A.A."/>
            <person name="Carlton J.M."/>
            <person name="Tanabe K."/>
        </authorList>
    </citation>
    <scope>NUCLEOTIDE SEQUENCE [LARGE SCALE GENOMIC DNA]</scope>
    <source>
        <strain evidence="1 2">B</strain>
    </source>
</reference>
<dbReference type="KEGG" id="pcy:PCYB_007280"/>
<evidence type="ECO:0000313" key="2">
    <source>
        <dbReference type="Proteomes" id="UP000006319"/>
    </source>
</evidence>
<dbReference type="VEuPathDB" id="PlasmoDB:PCYB_007280"/>
<accession>K6V0X3</accession>
<protein>
    <submittedName>
        <fullName evidence="1">Uncharacterized protein</fullName>
    </submittedName>
</protein>
<keyword evidence="2" id="KW-1185">Reference proteome</keyword>
<dbReference type="PhylomeDB" id="K6V0X3"/>
<name>K6V0X3_PLACD</name>
<feature type="non-terminal residue" evidence="1">
    <location>
        <position position="197"/>
    </location>
</feature>
<dbReference type="EMBL" id="DF158340">
    <property type="protein sequence ID" value="GAB69979.1"/>
    <property type="molecule type" value="Genomic_DNA"/>
</dbReference>
<evidence type="ECO:0000313" key="1">
    <source>
        <dbReference type="EMBL" id="GAB69979.1"/>
    </source>
</evidence>
<proteinExistence type="predicted"/>